<feature type="domain" description="Phytotoxin PcF" evidence="1">
    <location>
        <begin position="51"/>
        <end position="90"/>
    </location>
</feature>
<organism evidence="2 3">
    <name type="scientific">Phytophthora infestans (strain T30-4)</name>
    <name type="common">Potato late blight agent</name>
    <dbReference type="NCBI Taxonomy" id="403677"/>
    <lineage>
        <taxon>Eukaryota</taxon>
        <taxon>Sar</taxon>
        <taxon>Stramenopiles</taxon>
        <taxon>Oomycota</taxon>
        <taxon>Peronosporomycetes</taxon>
        <taxon>Peronosporales</taxon>
        <taxon>Peronosporaceae</taxon>
        <taxon>Phytophthora</taxon>
    </lineage>
</organism>
<accession>D0NPI3</accession>
<evidence type="ECO:0000313" key="3">
    <source>
        <dbReference type="Proteomes" id="UP000006643"/>
    </source>
</evidence>
<dbReference type="KEGG" id="pif:PITG_23033"/>
<reference evidence="3" key="1">
    <citation type="journal article" date="2009" name="Nature">
        <title>Genome sequence and analysis of the Irish potato famine pathogen Phytophthora infestans.</title>
        <authorList>
            <consortium name="The Broad Institute Genome Sequencing Platform"/>
            <person name="Haas B.J."/>
            <person name="Kamoun S."/>
            <person name="Zody M.C."/>
            <person name="Jiang R.H."/>
            <person name="Handsaker R.E."/>
            <person name="Cano L.M."/>
            <person name="Grabherr M."/>
            <person name="Kodira C.D."/>
            <person name="Raffaele S."/>
            <person name="Torto-Alalibo T."/>
            <person name="Bozkurt T.O."/>
            <person name="Ah-Fong A.M."/>
            <person name="Alvarado L."/>
            <person name="Anderson V.L."/>
            <person name="Armstrong M.R."/>
            <person name="Avrova A."/>
            <person name="Baxter L."/>
            <person name="Beynon J."/>
            <person name="Boevink P.C."/>
            <person name="Bollmann S.R."/>
            <person name="Bos J.I."/>
            <person name="Bulone V."/>
            <person name="Cai G."/>
            <person name="Cakir C."/>
            <person name="Carrington J.C."/>
            <person name="Chawner M."/>
            <person name="Conti L."/>
            <person name="Costanzo S."/>
            <person name="Ewan R."/>
            <person name="Fahlgren N."/>
            <person name="Fischbach M.A."/>
            <person name="Fugelstad J."/>
            <person name="Gilroy E.M."/>
            <person name="Gnerre S."/>
            <person name="Green P.J."/>
            <person name="Grenville-Briggs L.J."/>
            <person name="Griffith J."/>
            <person name="Grunwald N.J."/>
            <person name="Horn K."/>
            <person name="Horner N.R."/>
            <person name="Hu C.H."/>
            <person name="Huitema E."/>
            <person name="Jeong D.H."/>
            <person name="Jones A.M."/>
            <person name="Jones J.D."/>
            <person name="Jones R.W."/>
            <person name="Karlsson E.K."/>
            <person name="Kunjeti S.G."/>
            <person name="Lamour K."/>
            <person name="Liu Z."/>
            <person name="Ma L."/>
            <person name="Maclean D."/>
            <person name="Chibucos M.C."/>
            <person name="McDonald H."/>
            <person name="McWalters J."/>
            <person name="Meijer H.J."/>
            <person name="Morgan W."/>
            <person name="Morris P.F."/>
            <person name="Munro C.A."/>
            <person name="O'Neill K."/>
            <person name="Ospina-Giraldo M."/>
            <person name="Pinzon A."/>
            <person name="Pritchard L."/>
            <person name="Ramsahoye B."/>
            <person name="Ren Q."/>
            <person name="Restrepo S."/>
            <person name="Roy S."/>
            <person name="Sadanandom A."/>
            <person name="Savidor A."/>
            <person name="Schornack S."/>
            <person name="Schwartz D.C."/>
            <person name="Schumann U.D."/>
            <person name="Schwessinger B."/>
            <person name="Seyer L."/>
            <person name="Sharpe T."/>
            <person name="Silvar C."/>
            <person name="Song J."/>
            <person name="Studholme D.J."/>
            <person name="Sykes S."/>
            <person name="Thines M."/>
            <person name="van de Vondervoort P.J."/>
            <person name="Phuntumart V."/>
            <person name="Wawra S."/>
            <person name="Weide R."/>
            <person name="Win J."/>
            <person name="Young C."/>
            <person name="Zhou S."/>
            <person name="Fry W."/>
            <person name="Meyers B.C."/>
            <person name="van West P."/>
            <person name="Ristaino J."/>
            <person name="Govers F."/>
            <person name="Birch P.R."/>
            <person name="Whisson S.C."/>
            <person name="Judelson H.S."/>
            <person name="Nusbaum C."/>
        </authorList>
    </citation>
    <scope>NUCLEOTIDE SEQUENCE [LARGE SCALE GENOMIC DNA]</scope>
    <source>
        <strain evidence="3">T30-4</strain>
    </source>
</reference>
<proteinExistence type="predicted"/>
<dbReference type="EMBL" id="DS028150">
    <property type="protein sequence ID" value="EEY62525.1"/>
    <property type="molecule type" value="Genomic_DNA"/>
</dbReference>
<dbReference type="InParanoid" id="D0NPI3"/>
<dbReference type="RefSeq" id="XP_002899161.1">
    <property type="nucleotide sequence ID" value="XM_002899115.1"/>
</dbReference>
<dbReference type="AlphaFoldDB" id="D0NPI3"/>
<keyword evidence="3" id="KW-1185">Reference proteome</keyword>
<dbReference type="HOGENOM" id="CLU_165791_0_0_1"/>
<dbReference type="Proteomes" id="UP000006643">
    <property type="component" value="Unassembled WGS sequence"/>
</dbReference>
<dbReference type="Pfam" id="PF09461">
    <property type="entry name" value="PcF"/>
    <property type="match status" value="1"/>
</dbReference>
<dbReference type="OMA" id="NECCRTS"/>
<name>D0NPI3_PHYIT</name>
<dbReference type="GeneID" id="9468168"/>
<evidence type="ECO:0000259" key="1">
    <source>
        <dbReference type="Pfam" id="PF09461"/>
    </source>
</evidence>
<dbReference type="OrthoDB" id="143077at2759"/>
<protein>
    <submittedName>
        <fullName evidence="2">PcF and SCR74-like cys-rich secreted peptide, putative</fullName>
    </submittedName>
</protein>
<dbReference type="InterPro" id="IPR018570">
    <property type="entry name" value="Phytotoxin_PcF"/>
</dbReference>
<sequence length="95" mass="10257">MSCFSCTNDSNDTKHILLFDSSNSIASETMNLGIYAVAALSAMIATTTNAQQLCSDSGCAYVYSESNLKTSECCRKQSMSFNECCRVSCNFVSPC</sequence>
<evidence type="ECO:0000313" key="2">
    <source>
        <dbReference type="EMBL" id="EEY62525.1"/>
    </source>
</evidence>
<dbReference type="VEuPathDB" id="FungiDB:PITG_23033"/>
<gene>
    <name evidence="2" type="ORF">PITG_23033</name>
</gene>